<dbReference type="GO" id="GO:0019290">
    <property type="term" value="P:siderophore biosynthetic process"/>
    <property type="evidence" value="ECO:0007669"/>
    <property type="project" value="InterPro"/>
</dbReference>
<sequence length="360" mass="41554">MNVIALEAPTQNSSQKLEVPHFQNAGNWHSSIEDGHIQLCGESENHDFYFTLSPDQIVLDDVASLTLNVLDAKGLAALGEALLIAHPSRSEIKLPPQLDPEWTANMIRNGLISHSGDSIVVSSRNLYQLTLNWLAHPERDPFPLSYTSTNGRRHPVRRPSASQTLYARYIPWIDKTIRFERADIRRHLGCFHKWMNDPRVDVFWEESGSEEKHKAFIQSRLDDPRTEPLIGYFNDTPFGYFELYWAQEDRLGEHYDAGDFDRGWHVAIGEDAFRGKEYLTAWLPSLMHYMFLDDPRTQRIVGEPDAGHNQQIRNLLRSGFAGIKQVRFPHKTSLLVMLLRERFFDDRLFVPDFVHDEDAS</sequence>
<organism evidence="3 4">
    <name type="scientific">Thalassospira tepidiphila MCCC 1A03514</name>
    <dbReference type="NCBI Taxonomy" id="1177930"/>
    <lineage>
        <taxon>Bacteria</taxon>
        <taxon>Pseudomonadati</taxon>
        <taxon>Pseudomonadota</taxon>
        <taxon>Alphaproteobacteria</taxon>
        <taxon>Rhodospirillales</taxon>
        <taxon>Thalassospiraceae</taxon>
        <taxon>Thalassospira</taxon>
    </lineage>
</organism>
<dbReference type="InterPro" id="IPR019432">
    <property type="entry name" value="Acyltransferase_MbtK/IucB-like"/>
</dbReference>
<accession>A0A853L625</accession>
<dbReference type="PANTHER" id="PTHR31438:SF1">
    <property type="entry name" value="LYSINE N-ACYLTRANSFERASE C17G9.06C-RELATED"/>
    <property type="match status" value="1"/>
</dbReference>
<dbReference type="RefSeq" id="WP_064779652.1">
    <property type="nucleotide sequence ID" value="NZ_JPVZ01000001.1"/>
</dbReference>
<dbReference type="PANTHER" id="PTHR31438">
    <property type="entry name" value="LYSINE N-ACYLTRANSFERASE C17G9.06C-RELATED"/>
    <property type="match status" value="1"/>
</dbReference>
<comment type="caution">
    <text evidence="3">The sequence shown here is derived from an EMBL/GenBank/DDBJ whole genome shotgun (WGS) entry which is preliminary data.</text>
</comment>
<dbReference type="EMBL" id="JPVZ01000001">
    <property type="protein sequence ID" value="OAZ11803.1"/>
    <property type="molecule type" value="Genomic_DNA"/>
</dbReference>
<proteinExistence type="predicted"/>
<reference evidence="3 4" key="1">
    <citation type="submission" date="2014-07" db="EMBL/GenBank/DDBJ databases">
        <title>Draft genome sequence of Thalassospira tepidiphila 1-1B.</title>
        <authorList>
            <person name="Lai Q."/>
            <person name="Shao Z."/>
        </authorList>
    </citation>
    <scope>NUCLEOTIDE SEQUENCE [LARGE SCALE GENOMIC DNA]</scope>
    <source>
        <strain evidence="3 4">MCCC 1A03514</strain>
    </source>
</reference>
<evidence type="ECO:0000313" key="3">
    <source>
        <dbReference type="EMBL" id="OAZ11803.1"/>
    </source>
</evidence>
<evidence type="ECO:0000256" key="1">
    <source>
        <dbReference type="ARBA" id="ARBA00004924"/>
    </source>
</evidence>
<dbReference type="Proteomes" id="UP000094009">
    <property type="component" value="Unassembled WGS sequence"/>
</dbReference>
<comment type="pathway">
    <text evidence="1">Siderophore biosynthesis.</text>
</comment>
<dbReference type="SUPFAM" id="SSF55729">
    <property type="entry name" value="Acyl-CoA N-acyltransferases (Nat)"/>
    <property type="match status" value="1"/>
</dbReference>
<name>A0A853L625_9PROT</name>
<dbReference type="InterPro" id="IPR016181">
    <property type="entry name" value="Acyl_CoA_acyltransferase"/>
</dbReference>
<gene>
    <name evidence="3" type="ORF">TH4_01565</name>
</gene>
<evidence type="ECO:0000259" key="2">
    <source>
        <dbReference type="SMART" id="SM01006"/>
    </source>
</evidence>
<feature type="domain" description="Acyltransferase MbtK/IucB-like conserved" evidence="2">
    <location>
        <begin position="180"/>
        <end position="227"/>
    </location>
</feature>
<dbReference type="GO" id="GO:0016410">
    <property type="term" value="F:N-acyltransferase activity"/>
    <property type="evidence" value="ECO:0007669"/>
    <property type="project" value="TreeGrafter"/>
</dbReference>
<dbReference type="SMART" id="SM01006">
    <property type="entry name" value="AlcB"/>
    <property type="match status" value="1"/>
</dbReference>
<dbReference type="AlphaFoldDB" id="A0A853L625"/>
<dbReference type="Pfam" id="PF13523">
    <property type="entry name" value="Acetyltransf_8"/>
    <property type="match status" value="1"/>
</dbReference>
<dbReference type="Gene3D" id="3.40.630.30">
    <property type="match status" value="1"/>
</dbReference>
<protein>
    <submittedName>
        <fullName evidence="3">Siderophore biosynthesis protein</fullName>
    </submittedName>
</protein>
<evidence type="ECO:0000313" key="4">
    <source>
        <dbReference type="Proteomes" id="UP000094009"/>
    </source>
</evidence>